<dbReference type="Proteomes" id="UP001416393">
    <property type="component" value="Unassembled WGS sequence"/>
</dbReference>
<dbReference type="InterPro" id="IPR036291">
    <property type="entry name" value="NAD(P)-bd_dom_sf"/>
</dbReference>
<comment type="caution">
    <text evidence="4">The sequence shown here is derived from an EMBL/GenBank/DDBJ whole genome shotgun (WGS) entry which is preliminary data.</text>
</comment>
<dbReference type="InterPro" id="IPR010099">
    <property type="entry name" value="SDR39U1"/>
</dbReference>
<keyword evidence="5" id="KW-1185">Reference proteome</keyword>
<dbReference type="Pfam" id="PF08338">
    <property type="entry name" value="DUF1731"/>
    <property type="match status" value="1"/>
</dbReference>
<gene>
    <name evidence="4" type="ORF">VP395_14125</name>
</gene>
<proteinExistence type="inferred from homology"/>
<comment type="similarity">
    <text evidence="1">Belongs to the NAD(P)-dependent epimerase/dehydratase family. SDR39U1 subfamily.</text>
</comment>
<protein>
    <submittedName>
        <fullName evidence="4">TIGR01777 family oxidoreductase</fullName>
    </submittedName>
</protein>
<dbReference type="EMBL" id="JAZHYP010000008">
    <property type="protein sequence ID" value="MEN3324872.1"/>
    <property type="molecule type" value="Genomic_DNA"/>
</dbReference>
<name>A0ABV0AF79_9FLAO</name>
<dbReference type="InterPro" id="IPR001509">
    <property type="entry name" value="Epimerase_deHydtase"/>
</dbReference>
<dbReference type="PANTHER" id="PTHR11092:SF0">
    <property type="entry name" value="EPIMERASE FAMILY PROTEIN SDR39U1"/>
    <property type="match status" value="1"/>
</dbReference>
<sequence>MRVLITGATGLIGKEIVKLCHEKAIAVNYLTTSKSKLNESDKTQGFYWNPKQQKIDLDCFKDVHAIIHLAGATVSKRWTSAYKKEIISSRKETTQLLVNSLKSIEHTVKQIISASAIGIYPDSLINYYDETFKDFDRSFLSGVVQVWEQEVDAFLSLNITVSKIRIGLVLSNKGGALSEMIKPIKYGVGAAFGDGKQWQSWIHIADLAQLFLYVLKYQLEGVYNAVAPGPVTNQELTKTIAITLGKPLFLPNIPRFFMKLILGDMHTLLFDSQRVSSKKIEDKGFYFEYHHLQPALEDLLG</sequence>
<evidence type="ECO:0000259" key="3">
    <source>
        <dbReference type="Pfam" id="PF08338"/>
    </source>
</evidence>
<evidence type="ECO:0000259" key="2">
    <source>
        <dbReference type="Pfam" id="PF01370"/>
    </source>
</evidence>
<dbReference type="NCBIfam" id="TIGR01777">
    <property type="entry name" value="yfcH"/>
    <property type="match status" value="1"/>
</dbReference>
<evidence type="ECO:0000313" key="5">
    <source>
        <dbReference type="Proteomes" id="UP001416393"/>
    </source>
</evidence>
<accession>A0ABV0AF79</accession>
<dbReference type="Gene3D" id="3.40.50.720">
    <property type="entry name" value="NAD(P)-binding Rossmann-like Domain"/>
    <property type="match status" value="1"/>
</dbReference>
<feature type="domain" description="NAD-dependent epimerase/dehydratase" evidence="2">
    <location>
        <begin position="3"/>
        <end position="224"/>
    </location>
</feature>
<evidence type="ECO:0000256" key="1">
    <source>
        <dbReference type="ARBA" id="ARBA00009353"/>
    </source>
</evidence>
<dbReference type="RefSeq" id="WP_346242668.1">
    <property type="nucleotide sequence ID" value="NZ_JAZHYP010000008.1"/>
</dbReference>
<dbReference type="InterPro" id="IPR013549">
    <property type="entry name" value="DUF1731"/>
</dbReference>
<feature type="domain" description="DUF1731" evidence="3">
    <location>
        <begin position="253"/>
        <end position="299"/>
    </location>
</feature>
<dbReference type="SUPFAM" id="SSF51735">
    <property type="entry name" value="NAD(P)-binding Rossmann-fold domains"/>
    <property type="match status" value="1"/>
</dbReference>
<dbReference type="PANTHER" id="PTHR11092">
    <property type="entry name" value="SUGAR NUCLEOTIDE EPIMERASE RELATED"/>
    <property type="match status" value="1"/>
</dbReference>
<evidence type="ECO:0000313" key="4">
    <source>
        <dbReference type="EMBL" id="MEN3324872.1"/>
    </source>
</evidence>
<reference evidence="4 5" key="1">
    <citation type="submission" date="2024-01" db="EMBL/GenBank/DDBJ databases">
        <title>Mariniflexile litorale sp. nov., isolated from the shallow sediments of the Sea of Japan.</title>
        <authorList>
            <person name="Romanenko L."/>
            <person name="Bystritskaya E."/>
            <person name="Isaeva M."/>
        </authorList>
    </citation>
    <scope>NUCLEOTIDE SEQUENCE [LARGE SCALE GENOMIC DNA]</scope>
    <source>
        <strain evidence="4 5">KCTC 32427</strain>
    </source>
</reference>
<organism evidence="4 5">
    <name type="scientific">Mariniflexile soesokkakense</name>
    <dbReference type="NCBI Taxonomy" id="1343160"/>
    <lineage>
        <taxon>Bacteria</taxon>
        <taxon>Pseudomonadati</taxon>
        <taxon>Bacteroidota</taxon>
        <taxon>Flavobacteriia</taxon>
        <taxon>Flavobacteriales</taxon>
        <taxon>Flavobacteriaceae</taxon>
        <taxon>Mariniflexile</taxon>
    </lineage>
</organism>
<dbReference type="Pfam" id="PF01370">
    <property type="entry name" value="Epimerase"/>
    <property type="match status" value="1"/>
</dbReference>